<dbReference type="AlphaFoldDB" id="A0A916TR13"/>
<organism evidence="3 4">
    <name type="scientific">Novosphingobium endophyticum</name>
    <dbReference type="NCBI Taxonomy" id="1955250"/>
    <lineage>
        <taxon>Bacteria</taxon>
        <taxon>Pseudomonadati</taxon>
        <taxon>Pseudomonadota</taxon>
        <taxon>Alphaproteobacteria</taxon>
        <taxon>Sphingomonadales</taxon>
        <taxon>Sphingomonadaceae</taxon>
        <taxon>Novosphingobium</taxon>
    </lineage>
</organism>
<accession>A0A916TR13</accession>
<keyword evidence="1" id="KW-1133">Transmembrane helix</keyword>
<sequence length="158" mass="18439">MIMERLLSSRSTLRPRWAQDREFWDTVKGRDKPVSRGQFYLDKSNAKLAGVCAGLADYTGVDAFWIRLGAVLLTLFGFWLTIPVYIAVMVLADKRPRYLYSDEEEERLMHRLERSRARQGRSHRLRSEISEIERRVADMEAHYTSSNSRLAAEIESLR</sequence>
<reference evidence="3" key="2">
    <citation type="submission" date="2020-09" db="EMBL/GenBank/DDBJ databases">
        <authorList>
            <person name="Sun Q."/>
            <person name="Zhou Y."/>
        </authorList>
    </citation>
    <scope>NUCLEOTIDE SEQUENCE</scope>
    <source>
        <strain evidence="3">CGMCC 1.15095</strain>
    </source>
</reference>
<keyword evidence="1" id="KW-0472">Membrane</keyword>
<reference evidence="3" key="1">
    <citation type="journal article" date="2014" name="Int. J. Syst. Evol. Microbiol.">
        <title>Complete genome sequence of Corynebacterium casei LMG S-19264T (=DSM 44701T), isolated from a smear-ripened cheese.</title>
        <authorList>
            <consortium name="US DOE Joint Genome Institute (JGI-PGF)"/>
            <person name="Walter F."/>
            <person name="Albersmeier A."/>
            <person name="Kalinowski J."/>
            <person name="Ruckert C."/>
        </authorList>
    </citation>
    <scope>NUCLEOTIDE SEQUENCE</scope>
    <source>
        <strain evidence="3">CGMCC 1.15095</strain>
    </source>
</reference>
<feature type="domain" description="Phage shock protein PspC N-terminal" evidence="2">
    <location>
        <begin position="38"/>
        <end position="94"/>
    </location>
</feature>
<evidence type="ECO:0000256" key="1">
    <source>
        <dbReference type="SAM" id="Phobius"/>
    </source>
</evidence>
<keyword evidence="4" id="KW-1185">Reference proteome</keyword>
<comment type="caution">
    <text evidence="3">The sequence shown here is derived from an EMBL/GenBank/DDBJ whole genome shotgun (WGS) entry which is preliminary data.</text>
</comment>
<dbReference type="InterPro" id="IPR007168">
    <property type="entry name" value="Phageshock_PspC_N"/>
</dbReference>
<dbReference type="Pfam" id="PF04024">
    <property type="entry name" value="PspC"/>
    <property type="match status" value="1"/>
</dbReference>
<evidence type="ECO:0000259" key="2">
    <source>
        <dbReference type="Pfam" id="PF04024"/>
    </source>
</evidence>
<feature type="transmembrane region" description="Helical" evidence="1">
    <location>
        <begin position="64"/>
        <end position="92"/>
    </location>
</feature>
<keyword evidence="1" id="KW-0812">Transmembrane</keyword>
<dbReference type="EMBL" id="BMHK01000007">
    <property type="protein sequence ID" value="GGB96847.1"/>
    <property type="molecule type" value="Genomic_DNA"/>
</dbReference>
<evidence type="ECO:0000313" key="4">
    <source>
        <dbReference type="Proteomes" id="UP000608154"/>
    </source>
</evidence>
<proteinExistence type="predicted"/>
<protein>
    <submittedName>
        <fullName evidence="3">Phage shock protein C</fullName>
    </submittedName>
</protein>
<gene>
    <name evidence="3" type="ORF">GCM10011494_14130</name>
</gene>
<dbReference type="Proteomes" id="UP000608154">
    <property type="component" value="Unassembled WGS sequence"/>
</dbReference>
<evidence type="ECO:0000313" key="3">
    <source>
        <dbReference type="EMBL" id="GGB96847.1"/>
    </source>
</evidence>
<name>A0A916TR13_9SPHN</name>